<dbReference type="SMART" id="SM01197">
    <property type="entry name" value="FANCL_C"/>
    <property type="match status" value="1"/>
</dbReference>
<dbReference type="EMBL" id="OX597833">
    <property type="protein sequence ID" value="CAI9737808.1"/>
    <property type="molecule type" value="Genomic_DNA"/>
</dbReference>
<dbReference type="InterPro" id="IPR019162">
    <property type="entry name" value="FancL_WD-rpt_cont_dom"/>
</dbReference>
<dbReference type="InterPro" id="IPR043898">
    <property type="entry name" value="FANCL_d2"/>
</dbReference>
<dbReference type="Pfam" id="PF18891">
    <property type="entry name" value="FANCL_d3"/>
    <property type="match status" value="1"/>
</dbReference>
<dbReference type="InterPro" id="IPR044037">
    <property type="entry name" value="FANCL_d3"/>
</dbReference>
<proteinExistence type="predicted"/>
<dbReference type="Gene3D" id="3.30.40.10">
    <property type="entry name" value="Zinc/RING finger domain, C3HC4 (zinc finger)"/>
    <property type="match status" value="1"/>
</dbReference>
<dbReference type="InterPro" id="IPR016135">
    <property type="entry name" value="UBQ-conjugating_enzyme/RWD"/>
</dbReference>
<dbReference type="GO" id="GO:0006513">
    <property type="term" value="P:protein monoubiquitination"/>
    <property type="evidence" value="ECO:0007669"/>
    <property type="project" value="TreeGrafter"/>
</dbReference>
<dbReference type="PROSITE" id="PS50089">
    <property type="entry name" value="ZF_RING_2"/>
    <property type="match status" value="1"/>
</dbReference>
<dbReference type="InterPro" id="IPR013083">
    <property type="entry name" value="Znf_RING/FYVE/PHD"/>
</dbReference>
<dbReference type="InterPro" id="IPR026850">
    <property type="entry name" value="FANCL_C"/>
</dbReference>
<dbReference type="Pfam" id="PF18890">
    <property type="entry name" value="FANCL_d2"/>
    <property type="match status" value="1"/>
</dbReference>
<evidence type="ECO:0000313" key="5">
    <source>
        <dbReference type="EMBL" id="CAI9737808.1"/>
    </source>
</evidence>
<dbReference type="AlphaFoldDB" id="A0AA36BNZ8"/>
<dbReference type="InterPro" id="IPR001841">
    <property type="entry name" value="Znf_RING"/>
</dbReference>
<dbReference type="Pfam" id="PF09765">
    <property type="entry name" value="FANCL_d1"/>
    <property type="match status" value="1"/>
</dbReference>
<dbReference type="CDD" id="cd16490">
    <property type="entry name" value="RING-CH-C4HC3_FANCL"/>
    <property type="match status" value="1"/>
</dbReference>
<dbReference type="InterPro" id="IPR026848">
    <property type="entry name" value="Fancl"/>
</dbReference>
<dbReference type="GO" id="GO:0061630">
    <property type="term" value="F:ubiquitin protein ligase activity"/>
    <property type="evidence" value="ECO:0007669"/>
    <property type="project" value="TreeGrafter"/>
</dbReference>
<evidence type="ECO:0000259" key="4">
    <source>
        <dbReference type="PROSITE" id="PS50089"/>
    </source>
</evidence>
<accession>A0AA36BNZ8</accession>
<keyword evidence="2" id="KW-0862">Zinc</keyword>
<evidence type="ECO:0000313" key="6">
    <source>
        <dbReference type="Proteomes" id="UP001162480"/>
    </source>
</evidence>
<dbReference type="SUPFAM" id="SSF57850">
    <property type="entry name" value="RING/U-box"/>
    <property type="match status" value="1"/>
</dbReference>
<dbReference type="PANTHER" id="PTHR13206">
    <property type="entry name" value="UBIQUITIN LIGASE PROTEIN PHF9 FANCONI ANEMIA GROUP L PROTEIN"/>
    <property type="match status" value="1"/>
</dbReference>
<dbReference type="InterPro" id="IPR043003">
    <property type="entry name" value="FANCL_d3_sf"/>
</dbReference>
<evidence type="ECO:0000256" key="1">
    <source>
        <dbReference type="ARBA" id="ARBA00022771"/>
    </source>
</evidence>
<keyword evidence="1 3" id="KW-0863">Zinc-finger</keyword>
<reference evidence="5" key="1">
    <citation type="submission" date="2023-08" db="EMBL/GenBank/DDBJ databases">
        <authorList>
            <person name="Alioto T."/>
            <person name="Alioto T."/>
            <person name="Gomez Garrido J."/>
        </authorList>
    </citation>
    <scope>NUCLEOTIDE SEQUENCE</scope>
</reference>
<sequence length="399" mass="46259">MNKNRPRKSSPGVETTGNSITYVKRTCGYCVMDLWEVCPQMVCMNKEGTFYDGYIGVMNQNFRLSLTLPPDGSLREAELKFQPDLYYLLIEHQPLIKQRLSQCPSVTAFLQELKVLLEKVVEKPNRSSEQFFRVPNRLLNELKQLGWDKLVYIGPAFKKLHLSKEDEEGRTHILKIQLHAEHPRVQPTCVTDLPKMFKYTWNPNSKLIDLYTQFERVIQSYQMFWDAMEEIDKKTWVLEPEKPTYSATFRRIALSPNSSLQVIFDPDEPQNFVQCQFIGAESVVDPLKQNLNTNLQKWDMSINVLQNLENLLEIEFPSPAFTKKEEFLGECGICYSYRLGMELPSKVCESAQCGQPYHQSCLYEWLKTLPSSRYSYNMVFGECPICMKPLTVTVTTSAD</sequence>
<dbReference type="Gene3D" id="3.10.110.10">
    <property type="entry name" value="Ubiquitin Conjugating Enzyme"/>
    <property type="match status" value="1"/>
</dbReference>
<dbReference type="GO" id="GO:0008270">
    <property type="term" value="F:zinc ion binding"/>
    <property type="evidence" value="ECO:0007669"/>
    <property type="project" value="UniProtKB-KW"/>
</dbReference>
<dbReference type="Gene3D" id="3.10.110.20">
    <property type="entry name" value="RWD domain-like"/>
    <property type="match status" value="1"/>
</dbReference>
<dbReference type="GO" id="GO:0036297">
    <property type="term" value="P:interstrand cross-link repair"/>
    <property type="evidence" value="ECO:0007669"/>
    <property type="project" value="InterPro"/>
</dbReference>
<dbReference type="Proteomes" id="UP001162480">
    <property type="component" value="Chromosome 20"/>
</dbReference>
<protein>
    <submittedName>
        <fullName evidence="5">E3 ubiquitin-protein ligase FANCL</fullName>
    </submittedName>
</protein>
<name>A0AA36BNZ8_OCTVU</name>
<keyword evidence="1 3" id="KW-0479">Metal-binding</keyword>
<dbReference type="Pfam" id="PF11793">
    <property type="entry name" value="FANCL_C"/>
    <property type="match status" value="1"/>
</dbReference>
<dbReference type="PANTHER" id="PTHR13206:SF0">
    <property type="entry name" value="E3 UBIQUITIN-PROTEIN LIGASE FANCL"/>
    <property type="match status" value="1"/>
</dbReference>
<dbReference type="CDD" id="cd23786">
    <property type="entry name" value="ELF_FANCL"/>
    <property type="match status" value="1"/>
</dbReference>
<gene>
    <name evidence="5" type="ORF">OCTVUL_1B004945</name>
</gene>
<dbReference type="GO" id="GO:0043240">
    <property type="term" value="C:Fanconi anaemia nuclear complex"/>
    <property type="evidence" value="ECO:0007669"/>
    <property type="project" value="InterPro"/>
</dbReference>
<evidence type="ECO:0000256" key="3">
    <source>
        <dbReference type="PROSITE-ProRule" id="PRU00175"/>
    </source>
</evidence>
<evidence type="ECO:0000256" key="2">
    <source>
        <dbReference type="ARBA" id="ARBA00022833"/>
    </source>
</evidence>
<dbReference type="CDD" id="cd23832">
    <property type="entry name" value="DRWD-C_FANCL"/>
    <property type="match status" value="1"/>
</dbReference>
<keyword evidence="6" id="KW-1185">Reference proteome</keyword>
<dbReference type="CDD" id="cd23831">
    <property type="entry name" value="DRWD-N_FANCL"/>
    <property type="match status" value="1"/>
</dbReference>
<feature type="domain" description="RING-type" evidence="4">
    <location>
        <begin position="331"/>
        <end position="386"/>
    </location>
</feature>
<organism evidence="5 6">
    <name type="scientific">Octopus vulgaris</name>
    <name type="common">Common octopus</name>
    <dbReference type="NCBI Taxonomy" id="6645"/>
    <lineage>
        <taxon>Eukaryota</taxon>
        <taxon>Metazoa</taxon>
        <taxon>Spiralia</taxon>
        <taxon>Lophotrochozoa</taxon>
        <taxon>Mollusca</taxon>
        <taxon>Cephalopoda</taxon>
        <taxon>Coleoidea</taxon>
        <taxon>Octopodiformes</taxon>
        <taxon>Octopoda</taxon>
        <taxon>Incirrata</taxon>
        <taxon>Octopodidae</taxon>
        <taxon>Octopus</taxon>
    </lineage>
</organism>